<evidence type="ECO:0000256" key="7">
    <source>
        <dbReference type="ARBA" id="ARBA00022932"/>
    </source>
</evidence>
<dbReference type="Pfam" id="PF00712">
    <property type="entry name" value="DNA_pol3_beta"/>
    <property type="match status" value="1"/>
</dbReference>
<dbReference type="EC" id="2.7.7.7" evidence="12"/>
<evidence type="ECO:0000256" key="6">
    <source>
        <dbReference type="ARBA" id="ARBA00022705"/>
    </source>
</evidence>
<dbReference type="InterPro" id="IPR001001">
    <property type="entry name" value="DNA_polIII_beta"/>
</dbReference>
<dbReference type="GO" id="GO:0009360">
    <property type="term" value="C:DNA polymerase III complex"/>
    <property type="evidence" value="ECO:0007669"/>
    <property type="project" value="InterPro"/>
</dbReference>
<evidence type="ECO:0000256" key="1">
    <source>
        <dbReference type="ARBA" id="ARBA00004496"/>
    </source>
</evidence>
<accession>A0A7C2BZX9</accession>
<dbReference type="GO" id="GO:0006271">
    <property type="term" value="P:DNA strand elongation involved in DNA replication"/>
    <property type="evidence" value="ECO:0007669"/>
    <property type="project" value="TreeGrafter"/>
</dbReference>
<evidence type="ECO:0000256" key="4">
    <source>
        <dbReference type="ARBA" id="ARBA00022679"/>
    </source>
</evidence>
<dbReference type="Pfam" id="PF02767">
    <property type="entry name" value="DNA_pol3_beta_2"/>
    <property type="match status" value="1"/>
</dbReference>
<dbReference type="GO" id="GO:0003677">
    <property type="term" value="F:DNA binding"/>
    <property type="evidence" value="ECO:0007669"/>
    <property type="project" value="UniProtKB-KW"/>
</dbReference>
<gene>
    <name evidence="12" type="primary">dnaN</name>
    <name evidence="12" type="ORF">ENP73_03570</name>
</gene>
<comment type="subcellular location">
    <subcellularLocation>
        <location evidence="1">Cytoplasm</location>
    </subcellularLocation>
</comment>
<feature type="domain" description="DNA polymerase III beta sliding clamp C-terminal" evidence="11">
    <location>
        <begin position="272"/>
        <end position="389"/>
    </location>
</feature>
<proteinExistence type="inferred from homology"/>
<dbReference type="Gene3D" id="3.10.150.10">
    <property type="entry name" value="DNA Polymerase III, subunit A, domain 2"/>
    <property type="match status" value="3"/>
</dbReference>
<dbReference type="InterPro" id="IPR022635">
    <property type="entry name" value="DNA_polIII_beta_C"/>
</dbReference>
<evidence type="ECO:0000313" key="12">
    <source>
        <dbReference type="EMBL" id="HEH82080.1"/>
    </source>
</evidence>
<evidence type="ECO:0000256" key="2">
    <source>
        <dbReference type="ARBA" id="ARBA00010752"/>
    </source>
</evidence>
<dbReference type="InterPro" id="IPR046938">
    <property type="entry name" value="DNA_clamp_sf"/>
</dbReference>
<dbReference type="SUPFAM" id="SSF55979">
    <property type="entry name" value="DNA clamp"/>
    <property type="match status" value="3"/>
</dbReference>
<evidence type="ECO:0000259" key="9">
    <source>
        <dbReference type="Pfam" id="PF00712"/>
    </source>
</evidence>
<protein>
    <submittedName>
        <fullName evidence="12">DNA polymerase III subunit beta</fullName>
        <ecNumber evidence="12">2.7.7.7</ecNumber>
    </submittedName>
</protein>
<dbReference type="EMBL" id="DSKL01000150">
    <property type="protein sequence ID" value="HEH82080.1"/>
    <property type="molecule type" value="Genomic_DNA"/>
</dbReference>
<name>A0A7C2BZX9_9DEIN</name>
<keyword evidence="7" id="KW-0239">DNA-directed DNA polymerase</keyword>
<feature type="domain" description="DNA polymerase III beta sliding clamp central" evidence="10">
    <location>
        <begin position="151"/>
        <end position="269"/>
    </location>
</feature>
<evidence type="ECO:0000256" key="8">
    <source>
        <dbReference type="ARBA" id="ARBA00023125"/>
    </source>
</evidence>
<feature type="domain" description="DNA polymerase III beta sliding clamp N-terminal" evidence="9">
    <location>
        <begin position="1"/>
        <end position="100"/>
    </location>
</feature>
<keyword evidence="4 12" id="KW-0808">Transferase</keyword>
<reference evidence="12" key="1">
    <citation type="journal article" date="2020" name="mSystems">
        <title>Genome- and Community-Level Interaction Insights into Carbon Utilization and Element Cycling Functions of Hydrothermarchaeota in Hydrothermal Sediment.</title>
        <authorList>
            <person name="Zhou Z."/>
            <person name="Liu Y."/>
            <person name="Xu W."/>
            <person name="Pan J."/>
            <person name="Luo Z.H."/>
            <person name="Li M."/>
        </authorList>
    </citation>
    <scope>NUCLEOTIDE SEQUENCE [LARGE SCALE GENOMIC DNA]</scope>
    <source>
        <strain evidence="12">SpSt-246</strain>
    </source>
</reference>
<comment type="caution">
    <text evidence="12">The sequence shown here is derived from an EMBL/GenBank/DDBJ whole genome shotgun (WGS) entry which is preliminary data.</text>
</comment>
<keyword evidence="3" id="KW-0963">Cytoplasm</keyword>
<dbReference type="Pfam" id="PF02768">
    <property type="entry name" value="DNA_pol3_beta_3"/>
    <property type="match status" value="1"/>
</dbReference>
<keyword evidence="8" id="KW-0238">DNA-binding</keyword>
<evidence type="ECO:0000256" key="3">
    <source>
        <dbReference type="ARBA" id="ARBA00022490"/>
    </source>
</evidence>
<dbReference type="NCBIfam" id="TIGR00663">
    <property type="entry name" value="dnan"/>
    <property type="match status" value="1"/>
</dbReference>
<dbReference type="InterPro" id="IPR022637">
    <property type="entry name" value="DNA_polIII_beta_cen"/>
</dbReference>
<dbReference type="GO" id="GO:0008408">
    <property type="term" value="F:3'-5' exonuclease activity"/>
    <property type="evidence" value="ECO:0007669"/>
    <property type="project" value="InterPro"/>
</dbReference>
<keyword evidence="6" id="KW-0235">DNA replication</keyword>
<dbReference type="PANTHER" id="PTHR30478:SF0">
    <property type="entry name" value="BETA SLIDING CLAMP"/>
    <property type="match status" value="1"/>
</dbReference>
<dbReference type="GO" id="GO:0005737">
    <property type="term" value="C:cytoplasm"/>
    <property type="evidence" value="ECO:0007669"/>
    <property type="project" value="UniProtKB-SubCell"/>
</dbReference>
<organism evidence="12">
    <name type="scientific">Thermus islandicus</name>
    <dbReference type="NCBI Taxonomy" id="540988"/>
    <lineage>
        <taxon>Bacteria</taxon>
        <taxon>Thermotogati</taxon>
        <taxon>Deinococcota</taxon>
        <taxon>Deinococci</taxon>
        <taxon>Thermales</taxon>
        <taxon>Thermaceae</taxon>
        <taxon>Thermus</taxon>
    </lineage>
</organism>
<dbReference type="SMART" id="SM00480">
    <property type="entry name" value="POL3Bc"/>
    <property type="match status" value="1"/>
</dbReference>
<dbReference type="CDD" id="cd00140">
    <property type="entry name" value="beta_clamp"/>
    <property type="match status" value="1"/>
</dbReference>
<dbReference type="AlphaFoldDB" id="A0A7C2BZX9"/>
<comment type="similarity">
    <text evidence="2">Belongs to the beta sliding clamp family.</text>
</comment>
<dbReference type="GO" id="GO:0003887">
    <property type="term" value="F:DNA-directed DNA polymerase activity"/>
    <property type="evidence" value="ECO:0007669"/>
    <property type="project" value="UniProtKB-KW"/>
</dbReference>
<keyword evidence="5 12" id="KW-0548">Nucleotidyltransferase</keyword>
<dbReference type="InterPro" id="IPR022634">
    <property type="entry name" value="DNA_polIII_beta_N"/>
</dbReference>
<evidence type="ECO:0000259" key="10">
    <source>
        <dbReference type="Pfam" id="PF02767"/>
    </source>
</evidence>
<evidence type="ECO:0000259" key="11">
    <source>
        <dbReference type="Pfam" id="PF02768"/>
    </source>
</evidence>
<sequence length="390" mass="41562">MHVIIPKNLLAEQIALLERVIPSRSSNPLLTYLGLSAAPQEGAGSGALVLFGSNGEVDLEVRLPAQVSGEGRYLVPSQPFFSLVRSLPGEAVELALGGESPGAQGTPQLSLSSGRFTTRLSAAPTEGYPDLLFPDPGGPGGDGVFPYRVLLPVEELLKVLAHVRYAASNEEYRAIFRGVQLEFSERGLRAVASDGYRLALFDLERPQPFVRKAVVPARSVDEVVRVLRSAGTGEAGLALGPGVLALEVGQGGEGALRMAVRLMEGEFPDYERVIPREFPSRVALEVEPFREALRRVSVLADRQNHRVDLLFGEGRALLSAEGDYGRGQEEVPVGLEGTPMGLAYNARYLLEALGPLTGSAELLLSGPKSPSLIRPLGGGGYQAVVVPLRV</sequence>
<dbReference type="PANTHER" id="PTHR30478">
    <property type="entry name" value="DNA POLYMERASE III SUBUNIT BETA"/>
    <property type="match status" value="1"/>
</dbReference>
<evidence type="ECO:0000256" key="5">
    <source>
        <dbReference type="ARBA" id="ARBA00022695"/>
    </source>
</evidence>